<dbReference type="InterPro" id="IPR011545">
    <property type="entry name" value="DEAD/DEAH_box_helicase_dom"/>
</dbReference>
<dbReference type="PANTHER" id="PTHR47958">
    <property type="entry name" value="ATP-DEPENDENT RNA HELICASE DBP3"/>
    <property type="match status" value="1"/>
</dbReference>
<dbReference type="PROSITE" id="PS00039">
    <property type="entry name" value="DEAD_ATP_HELICASE"/>
    <property type="match status" value="1"/>
</dbReference>
<evidence type="ECO:0000313" key="5">
    <source>
        <dbReference type="Proteomes" id="UP000676336"/>
    </source>
</evidence>
<keyword evidence="2" id="KW-0067">ATP-binding</keyword>
<proteinExistence type="predicted"/>
<dbReference type="GO" id="GO:0005524">
    <property type="term" value="F:ATP binding"/>
    <property type="evidence" value="ECO:0007669"/>
    <property type="project" value="InterPro"/>
</dbReference>
<evidence type="ECO:0000259" key="3">
    <source>
        <dbReference type="PROSITE" id="PS51192"/>
    </source>
</evidence>
<evidence type="ECO:0000256" key="1">
    <source>
        <dbReference type="ARBA" id="ARBA00022801"/>
    </source>
</evidence>
<keyword evidence="1" id="KW-0378">Hydrolase</keyword>
<dbReference type="GO" id="GO:0003676">
    <property type="term" value="F:nucleic acid binding"/>
    <property type="evidence" value="ECO:0007669"/>
    <property type="project" value="InterPro"/>
</dbReference>
<dbReference type="PROSITE" id="PS51192">
    <property type="entry name" value="HELICASE_ATP_BIND_1"/>
    <property type="match status" value="1"/>
</dbReference>
<dbReference type="InterPro" id="IPR000629">
    <property type="entry name" value="RNA-helicase_DEAD-box_CS"/>
</dbReference>
<accession>A0A8S2SSI3</accession>
<feature type="non-terminal residue" evidence="4">
    <location>
        <position position="1"/>
    </location>
</feature>
<dbReference type="InterPro" id="IPR027417">
    <property type="entry name" value="P-loop_NTPase"/>
</dbReference>
<dbReference type="GO" id="GO:0004386">
    <property type="term" value="F:helicase activity"/>
    <property type="evidence" value="ECO:0007669"/>
    <property type="project" value="UniProtKB-KW"/>
</dbReference>
<keyword evidence="2" id="KW-0347">Helicase</keyword>
<dbReference type="Pfam" id="PF00270">
    <property type="entry name" value="DEAD"/>
    <property type="match status" value="1"/>
</dbReference>
<sequence>SAVGGHDMFTVSDRLRQGCHILSATTGRLKDMVEKGRISLKKVKYFVLDEADRMLDTGFEPDICKLEDLGLPSKDDR</sequence>
<dbReference type="InterPro" id="IPR014001">
    <property type="entry name" value="Helicase_ATP-bd"/>
</dbReference>
<evidence type="ECO:0000313" key="4">
    <source>
        <dbReference type="EMBL" id="CAF4217816.1"/>
    </source>
</evidence>
<feature type="domain" description="Helicase ATP-binding" evidence="3">
    <location>
        <begin position="1"/>
        <end position="77"/>
    </location>
</feature>
<dbReference type="AlphaFoldDB" id="A0A8S2SSI3"/>
<name>A0A8S2SSI3_9BILA</name>
<dbReference type="EMBL" id="CAJOBI010021218">
    <property type="protein sequence ID" value="CAF4217816.1"/>
    <property type="molecule type" value="Genomic_DNA"/>
</dbReference>
<organism evidence="4 5">
    <name type="scientific">Rotaria magnacalcarata</name>
    <dbReference type="NCBI Taxonomy" id="392030"/>
    <lineage>
        <taxon>Eukaryota</taxon>
        <taxon>Metazoa</taxon>
        <taxon>Spiralia</taxon>
        <taxon>Gnathifera</taxon>
        <taxon>Rotifera</taxon>
        <taxon>Eurotatoria</taxon>
        <taxon>Bdelloidea</taxon>
        <taxon>Philodinida</taxon>
        <taxon>Philodinidae</taxon>
        <taxon>Rotaria</taxon>
    </lineage>
</organism>
<reference evidence="4" key="1">
    <citation type="submission" date="2021-02" db="EMBL/GenBank/DDBJ databases">
        <authorList>
            <person name="Nowell W R."/>
        </authorList>
    </citation>
    <scope>NUCLEOTIDE SEQUENCE</scope>
</reference>
<comment type="caution">
    <text evidence="4">The sequence shown here is derived from an EMBL/GenBank/DDBJ whole genome shotgun (WGS) entry which is preliminary data.</text>
</comment>
<dbReference type="Gene3D" id="3.40.50.300">
    <property type="entry name" value="P-loop containing nucleotide triphosphate hydrolases"/>
    <property type="match status" value="1"/>
</dbReference>
<feature type="non-terminal residue" evidence="4">
    <location>
        <position position="77"/>
    </location>
</feature>
<evidence type="ECO:0000256" key="2">
    <source>
        <dbReference type="ARBA" id="ARBA00022806"/>
    </source>
</evidence>
<protein>
    <recommendedName>
        <fullName evidence="3">Helicase ATP-binding domain-containing protein</fullName>
    </recommendedName>
</protein>
<dbReference type="Proteomes" id="UP000676336">
    <property type="component" value="Unassembled WGS sequence"/>
</dbReference>
<keyword evidence="2" id="KW-0547">Nucleotide-binding</keyword>
<dbReference type="GO" id="GO:0016787">
    <property type="term" value="F:hydrolase activity"/>
    <property type="evidence" value="ECO:0007669"/>
    <property type="project" value="UniProtKB-KW"/>
</dbReference>
<gene>
    <name evidence="4" type="ORF">SMN809_LOCUS22591</name>
</gene>
<dbReference type="SUPFAM" id="SSF52540">
    <property type="entry name" value="P-loop containing nucleoside triphosphate hydrolases"/>
    <property type="match status" value="1"/>
</dbReference>